<evidence type="ECO:0000256" key="1">
    <source>
        <dbReference type="SAM" id="Phobius"/>
    </source>
</evidence>
<dbReference type="InterPro" id="IPR036259">
    <property type="entry name" value="MFS_trans_sf"/>
</dbReference>
<dbReference type="GeneID" id="89229338"/>
<dbReference type="EMBL" id="CP131060">
    <property type="protein sequence ID" value="WNY24689.1"/>
    <property type="molecule type" value="Genomic_DNA"/>
</dbReference>
<keyword evidence="1" id="KW-1133">Transmembrane helix</keyword>
<evidence type="ECO:0000313" key="2">
    <source>
        <dbReference type="EMBL" id="WNY24689.1"/>
    </source>
</evidence>
<evidence type="ECO:0008006" key="4">
    <source>
        <dbReference type="Google" id="ProtNLM"/>
    </source>
</evidence>
<feature type="transmembrane region" description="Helical" evidence="1">
    <location>
        <begin position="120"/>
        <end position="145"/>
    </location>
</feature>
<feature type="transmembrane region" description="Helical" evidence="1">
    <location>
        <begin position="74"/>
        <end position="99"/>
    </location>
</feature>
<protein>
    <recommendedName>
        <fullName evidence="4">Zinc-ribbon domain-containing protein</fullName>
    </recommendedName>
</protein>
<keyword evidence="1" id="KW-0472">Membrane</keyword>
<organism evidence="2 3">
    <name type="scientific">Methanolapillus millepedarum</name>
    <dbReference type="NCBI Taxonomy" id="3028296"/>
    <lineage>
        <taxon>Archaea</taxon>
        <taxon>Methanobacteriati</taxon>
        <taxon>Methanobacteriota</taxon>
        <taxon>Stenosarchaea group</taxon>
        <taxon>Methanomicrobia</taxon>
        <taxon>Methanosarcinales</taxon>
        <taxon>Methanosarcinaceae</taxon>
        <taxon>Methanolapillus</taxon>
    </lineage>
</organism>
<sequence>MSEKYCSNCGNKVEYENAVICTNCGTALSSAKTTDLHKPVNQKTPVLSLILSFLWPGLGQVYNGQLSRGFGILIGYWIGIFIFIIPGIVVWIFGMYDAYTQAEKINKGEVPYKEAKANEIAAFIVGPLIAIFLLLFFYFFINYYYYYM</sequence>
<name>A0AA96V1K3_9EURY</name>
<dbReference type="Proteomes" id="UP001303587">
    <property type="component" value="Chromosome"/>
</dbReference>
<accession>A0AA96V1K3</accession>
<keyword evidence="3" id="KW-1185">Reference proteome</keyword>
<dbReference type="AlphaFoldDB" id="A0AA96V1K3"/>
<proteinExistence type="predicted"/>
<dbReference type="SUPFAM" id="SSF103473">
    <property type="entry name" value="MFS general substrate transporter"/>
    <property type="match status" value="1"/>
</dbReference>
<reference evidence="2 3" key="1">
    <citation type="submission" date="2023-07" db="EMBL/GenBank/DDBJ databases">
        <title>Closed genoem sequence of Methanosarcinaceae archaeon Ac7.</title>
        <authorList>
            <person name="Poehlein A."/>
            <person name="Protasov E."/>
            <person name="Platt K."/>
            <person name="Reeh H."/>
            <person name="Daniel R."/>
            <person name="Brune A."/>
        </authorList>
    </citation>
    <scope>NUCLEOTIDE SEQUENCE [LARGE SCALE GENOMIC DNA]</scope>
    <source>
        <strain evidence="2 3">Ac7</strain>
    </source>
</reference>
<evidence type="ECO:0000313" key="3">
    <source>
        <dbReference type="Proteomes" id="UP001303587"/>
    </source>
</evidence>
<gene>
    <name evidence="2" type="ORF">MsAc7_02130</name>
</gene>
<keyword evidence="1" id="KW-0812">Transmembrane</keyword>
<dbReference type="RefSeq" id="WP_338102764.1">
    <property type="nucleotide sequence ID" value="NZ_CP131060.1"/>
</dbReference>